<evidence type="ECO:0000313" key="2">
    <source>
        <dbReference type="Proteomes" id="UP000015106"/>
    </source>
</evidence>
<dbReference type="Gramene" id="TuG1812G0700003584.01.T01">
    <property type="protein sequence ID" value="TuG1812G0700003584.01.T01.cds431900"/>
    <property type="gene ID" value="TuG1812G0700003584.01"/>
</dbReference>
<dbReference type="Proteomes" id="UP000015106">
    <property type="component" value="Chromosome 7"/>
</dbReference>
<sequence length="76" mass="8756">MANNSQAEPIFRIYHLNISRVDCNLFAWVFTSNTTDKMAPSLFCTSQELSNICRSTVRKCATHRRLHGANHIKFQL</sequence>
<evidence type="ECO:0000313" key="1">
    <source>
        <dbReference type="EnsemblPlants" id="TuG1812G0700003584.01.T01.cds431900"/>
    </source>
</evidence>
<keyword evidence="2" id="KW-1185">Reference proteome</keyword>
<accession>A0A8R7V965</accession>
<reference evidence="2" key="1">
    <citation type="journal article" date="2013" name="Nature">
        <title>Draft genome of the wheat A-genome progenitor Triticum urartu.</title>
        <authorList>
            <person name="Ling H.Q."/>
            <person name="Zhao S."/>
            <person name="Liu D."/>
            <person name="Wang J."/>
            <person name="Sun H."/>
            <person name="Zhang C."/>
            <person name="Fan H."/>
            <person name="Li D."/>
            <person name="Dong L."/>
            <person name="Tao Y."/>
            <person name="Gao C."/>
            <person name="Wu H."/>
            <person name="Li Y."/>
            <person name="Cui Y."/>
            <person name="Guo X."/>
            <person name="Zheng S."/>
            <person name="Wang B."/>
            <person name="Yu K."/>
            <person name="Liang Q."/>
            <person name="Yang W."/>
            <person name="Lou X."/>
            <person name="Chen J."/>
            <person name="Feng M."/>
            <person name="Jian J."/>
            <person name="Zhang X."/>
            <person name="Luo G."/>
            <person name="Jiang Y."/>
            <person name="Liu J."/>
            <person name="Wang Z."/>
            <person name="Sha Y."/>
            <person name="Zhang B."/>
            <person name="Wu H."/>
            <person name="Tang D."/>
            <person name="Shen Q."/>
            <person name="Xue P."/>
            <person name="Zou S."/>
            <person name="Wang X."/>
            <person name="Liu X."/>
            <person name="Wang F."/>
            <person name="Yang Y."/>
            <person name="An X."/>
            <person name="Dong Z."/>
            <person name="Zhang K."/>
            <person name="Zhang X."/>
            <person name="Luo M.C."/>
            <person name="Dvorak J."/>
            <person name="Tong Y."/>
            <person name="Wang J."/>
            <person name="Yang H."/>
            <person name="Li Z."/>
            <person name="Wang D."/>
            <person name="Zhang A."/>
            <person name="Wang J."/>
        </authorList>
    </citation>
    <scope>NUCLEOTIDE SEQUENCE</scope>
    <source>
        <strain evidence="2">cv. G1812</strain>
    </source>
</reference>
<proteinExistence type="predicted"/>
<dbReference type="EnsemblPlants" id="TuG1812G0700003584.01.T01">
    <property type="protein sequence ID" value="TuG1812G0700003584.01.T01.cds431900"/>
    <property type="gene ID" value="TuG1812G0700003584.01"/>
</dbReference>
<dbReference type="AlphaFoldDB" id="A0A8R7V965"/>
<organism evidence="1 2">
    <name type="scientific">Triticum urartu</name>
    <name type="common">Red wild einkorn</name>
    <name type="synonym">Crithodium urartu</name>
    <dbReference type="NCBI Taxonomy" id="4572"/>
    <lineage>
        <taxon>Eukaryota</taxon>
        <taxon>Viridiplantae</taxon>
        <taxon>Streptophyta</taxon>
        <taxon>Embryophyta</taxon>
        <taxon>Tracheophyta</taxon>
        <taxon>Spermatophyta</taxon>
        <taxon>Magnoliopsida</taxon>
        <taxon>Liliopsida</taxon>
        <taxon>Poales</taxon>
        <taxon>Poaceae</taxon>
        <taxon>BOP clade</taxon>
        <taxon>Pooideae</taxon>
        <taxon>Triticodae</taxon>
        <taxon>Triticeae</taxon>
        <taxon>Triticinae</taxon>
        <taxon>Triticum</taxon>
    </lineage>
</organism>
<reference evidence="1" key="2">
    <citation type="submission" date="2018-03" db="EMBL/GenBank/DDBJ databases">
        <title>The Triticum urartu genome reveals the dynamic nature of wheat genome evolution.</title>
        <authorList>
            <person name="Ling H."/>
            <person name="Ma B."/>
            <person name="Shi X."/>
            <person name="Liu H."/>
            <person name="Dong L."/>
            <person name="Sun H."/>
            <person name="Cao Y."/>
            <person name="Gao Q."/>
            <person name="Zheng S."/>
            <person name="Li Y."/>
            <person name="Yu Y."/>
            <person name="Du H."/>
            <person name="Qi M."/>
            <person name="Li Y."/>
            <person name="Yu H."/>
            <person name="Cui Y."/>
            <person name="Wang N."/>
            <person name="Chen C."/>
            <person name="Wu H."/>
            <person name="Zhao Y."/>
            <person name="Zhang J."/>
            <person name="Li Y."/>
            <person name="Zhou W."/>
            <person name="Zhang B."/>
            <person name="Hu W."/>
            <person name="Eijk M."/>
            <person name="Tang J."/>
            <person name="Witsenboer H."/>
            <person name="Zhao S."/>
            <person name="Li Z."/>
            <person name="Zhang A."/>
            <person name="Wang D."/>
            <person name="Liang C."/>
        </authorList>
    </citation>
    <scope>NUCLEOTIDE SEQUENCE [LARGE SCALE GENOMIC DNA]</scope>
    <source>
        <strain evidence="1">cv. G1812</strain>
    </source>
</reference>
<reference evidence="1" key="3">
    <citation type="submission" date="2022-06" db="UniProtKB">
        <authorList>
            <consortium name="EnsemblPlants"/>
        </authorList>
    </citation>
    <scope>IDENTIFICATION</scope>
</reference>
<protein>
    <submittedName>
        <fullName evidence="1">Uncharacterized protein</fullName>
    </submittedName>
</protein>
<name>A0A8R7V965_TRIUA</name>